<evidence type="ECO:0000256" key="6">
    <source>
        <dbReference type="PROSITE-ProRule" id="PRU01373"/>
    </source>
</evidence>
<dbReference type="UniPathway" id="UPA00219"/>
<dbReference type="GO" id="GO:0071555">
    <property type="term" value="P:cell wall organization"/>
    <property type="evidence" value="ECO:0007669"/>
    <property type="project" value="UniProtKB-UniRule"/>
</dbReference>
<proteinExistence type="predicted"/>
<feature type="active site" description="Nucleophile" evidence="6">
    <location>
        <position position="475"/>
    </location>
</feature>
<keyword evidence="3 6" id="KW-0133">Cell shape</keyword>
<dbReference type="Gene3D" id="2.40.440.10">
    <property type="entry name" value="L,D-transpeptidase catalytic domain-like"/>
    <property type="match status" value="1"/>
</dbReference>
<protein>
    <submittedName>
        <fullName evidence="9">Putative peptidoglycan binding domain-containing protein</fullName>
    </submittedName>
</protein>
<dbReference type="EMBL" id="FMBL01000002">
    <property type="protein sequence ID" value="SCC79980.1"/>
    <property type="molecule type" value="Genomic_DNA"/>
</dbReference>
<dbReference type="SUPFAM" id="SSF141523">
    <property type="entry name" value="L,D-transpeptidase catalytic domain-like"/>
    <property type="match status" value="1"/>
</dbReference>
<keyword evidence="7" id="KW-0812">Transmembrane</keyword>
<feature type="active site" description="Proton donor/acceptor" evidence="6">
    <location>
        <position position="453"/>
    </location>
</feature>
<dbReference type="InterPro" id="IPR038063">
    <property type="entry name" value="Transpep_catalytic_dom"/>
</dbReference>
<evidence type="ECO:0000256" key="4">
    <source>
        <dbReference type="ARBA" id="ARBA00022984"/>
    </source>
</evidence>
<evidence type="ECO:0000256" key="1">
    <source>
        <dbReference type="ARBA" id="ARBA00004752"/>
    </source>
</evidence>
<dbReference type="Pfam" id="PF03734">
    <property type="entry name" value="YkuD"/>
    <property type="match status" value="1"/>
</dbReference>
<reference evidence="10" key="1">
    <citation type="submission" date="2016-08" db="EMBL/GenBank/DDBJ databases">
        <authorList>
            <person name="Varghese N."/>
            <person name="Submissions Spin"/>
        </authorList>
    </citation>
    <scope>NUCLEOTIDE SEQUENCE [LARGE SCALE GENOMIC DNA]</scope>
    <source>
        <strain evidence="10">R-52791</strain>
    </source>
</reference>
<feature type="domain" description="L,D-TPase catalytic" evidence="8">
    <location>
        <begin position="380"/>
        <end position="499"/>
    </location>
</feature>
<dbReference type="GO" id="GO:0071972">
    <property type="term" value="F:peptidoglycan L,D-transpeptidase activity"/>
    <property type="evidence" value="ECO:0007669"/>
    <property type="project" value="TreeGrafter"/>
</dbReference>
<dbReference type="InterPro" id="IPR050979">
    <property type="entry name" value="LD-transpeptidase"/>
</dbReference>
<keyword evidence="7" id="KW-1133">Transmembrane helix</keyword>
<comment type="pathway">
    <text evidence="1 6">Cell wall biogenesis; peptidoglycan biosynthesis.</text>
</comment>
<dbReference type="GO" id="GO:0016740">
    <property type="term" value="F:transferase activity"/>
    <property type="evidence" value="ECO:0007669"/>
    <property type="project" value="UniProtKB-KW"/>
</dbReference>
<keyword evidence="2" id="KW-0808">Transferase</keyword>
<dbReference type="STRING" id="1505727.GA0061077_0912"/>
<evidence type="ECO:0000256" key="2">
    <source>
        <dbReference type="ARBA" id="ARBA00022679"/>
    </source>
</evidence>
<sequence length="508" mass="54381">MDNAINDGDRPGTLVTEATLDDLEALGGNVDHGGVPQDKRHGATIIMVVVFAVIVVAALAGFSGARWYYRDKAAPGVYLGNVSVAGQNASQLEQTVTREADNSKITVSDEQGRKVTAGFKDFGVSVDVKRTVRDLLDAKGDGAGRVSPFGKAYIKLDAKVNDLSVNKYLTDSFVQDGDKAVPSSIAFNGSNKFVVQAGHGGRAPDMAGVKRTLDDLIANPGQTQSVTVSYKDVPDPVSEQNAQITADLANKILSNPIVINNGDTGKFQIPVDRIASWIKMETDLEKGTISFDIDKAAVANYLNAEVPKRLNHEMTTQEDIINNSGQVLLTLKKGVNGVKVKDCGPVIDQVYGALMDSQPATIQVPADITKFDVKQTKPQMRLVVDKSAQMVTVYKDDQQVQTFPVCTGKGGHETTPGTYVINVRYDVQTMRGSDYVTPNVPWVSYFNGGQGFHGAPWNPTGIGMGDPVGHGSHGCVNMNVQDAKWIYDNCPQGSLVQVVGSQPGGPVR</sequence>
<dbReference type="OrthoDB" id="3176960at2"/>
<gene>
    <name evidence="9" type="ORF">GA0061077_0912</name>
</gene>
<dbReference type="GO" id="GO:0005576">
    <property type="term" value="C:extracellular region"/>
    <property type="evidence" value="ECO:0007669"/>
    <property type="project" value="TreeGrafter"/>
</dbReference>
<dbReference type="InterPro" id="IPR005490">
    <property type="entry name" value="LD_TPept_cat_dom"/>
</dbReference>
<keyword evidence="4 6" id="KW-0573">Peptidoglycan synthesis</keyword>
<dbReference type="Proteomes" id="UP000242610">
    <property type="component" value="Unassembled WGS sequence"/>
</dbReference>
<organism evidence="9 10">
    <name type="scientific">Bifidobacterium commune</name>
    <dbReference type="NCBI Taxonomy" id="1505727"/>
    <lineage>
        <taxon>Bacteria</taxon>
        <taxon>Bacillati</taxon>
        <taxon>Actinomycetota</taxon>
        <taxon>Actinomycetes</taxon>
        <taxon>Bifidobacteriales</taxon>
        <taxon>Bifidobacteriaceae</taxon>
        <taxon>Bifidobacterium</taxon>
    </lineage>
</organism>
<dbReference type="PANTHER" id="PTHR30582:SF2">
    <property type="entry name" value="L,D-TRANSPEPTIDASE YCIB-RELATED"/>
    <property type="match status" value="1"/>
</dbReference>
<keyword evidence="7" id="KW-0472">Membrane</keyword>
<evidence type="ECO:0000256" key="3">
    <source>
        <dbReference type="ARBA" id="ARBA00022960"/>
    </source>
</evidence>
<feature type="transmembrane region" description="Helical" evidence="7">
    <location>
        <begin position="42"/>
        <end position="62"/>
    </location>
</feature>
<evidence type="ECO:0000259" key="8">
    <source>
        <dbReference type="PROSITE" id="PS52029"/>
    </source>
</evidence>
<keyword evidence="10" id="KW-1185">Reference proteome</keyword>
<dbReference type="GO" id="GO:0008360">
    <property type="term" value="P:regulation of cell shape"/>
    <property type="evidence" value="ECO:0007669"/>
    <property type="project" value="UniProtKB-UniRule"/>
</dbReference>
<dbReference type="RefSeq" id="WP_159426914.1">
    <property type="nucleotide sequence ID" value="NZ_JACHWK010000008.1"/>
</dbReference>
<dbReference type="PROSITE" id="PS52029">
    <property type="entry name" value="LD_TPASE"/>
    <property type="match status" value="1"/>
</dbReference>
<keyword evidence="5 6" id="KW-0961">Cell wall biogenesis/degradation</keyword>
<evidence type="ECO:0000256" key="7">
    <source>
        <dbReference type="SAM" id="Phobius"/>
    </source>
</evidence>
<accession>A0A1C4H5S2</accession>
<evidence type="ECO:0000313" key="9">
    <source>
        <dbReference type="EMBL" id="SCC79980.1"/>
    </source>
</evidence>
<name>A0A1C4H5S2_9BIFI</name>
<dbReference type="GO" id="GO:0018104">
    <property type="term" value="P:peptidoglycan-protein cross-linking"/>
    <property type="evidence" value="ECO:0007669"/>
    <property type="project" value="TreeGrafter"/>
</dbReference>
<evidence type="ECO:0000313" key="10">
    <source>
        <dbReference type="Proteomes" id="UP000242610"/>
    </source>
</evidence>
<evidence type="ECO:0000256" key="5">
    <source>
        <dbReference type="ARBA" id="ARBA00023316"/>
    </source>
</evidence>
<dbReference type="CDD" id="cd16913">
    <property type="entry name" value="YkuD_like"/>
    <property type="match status" value="1"/>
</dbReference>
<dbReference type="AlphaFoldDB" id="A0A1C4H5S2"/>
<dbReference type="PANTHER" id="PTHR30582">
    <property type="entry name" value="L,D-TRANSPEPTIDASE"/>
    <property type="match status" value="1"/>
</dbReference>